<name>A0A1H4V4Y7_9NOCA</name>
<evidence type="ECO:0000256" key="2">
    <source>
        <dbReference type="ARBA" id="ARBA00023125"/>
    </source>
</evidence>
<dbReference type="PANTHER" id="PTHR30055">
    <property type="entry name" value="HTH-TYPE TRANSCRIPTIONAL REGULATOR RUTR"/>
    <property type="match status" value="1"/>
</dbReference>
<dbReference type="PANTHER" id="PTHR30055:SF234">
    <property type="entry name" value="HTH-TYPE TRANSCRIPTIONAL REGULATOR BETI"/>
    <property type="match status" value="1"/>
</dbReference>
<organism evidence="6 7">
    <name type="scientific">Rhodococcus koreensis</name>
    <dbReference type="NCBI Taxonomy" id="99653"/>
    <lineage>
        <taxon>Bacteria</taxon>
        <taxon>Bacillati</taxon>
        <taxon>Actinomycetota</taxon>
        <taxon>Actinomycetes</taxon>
        <taxon>Mycobacteriales</taxon>
        <taxon>Nocardiaceae</taxon>
        <taxon>Rhodococcus</taxon>
    </lineage>
</organism>
<keyword evidence="2 4" id="KW-0238">DNA-binding</keyword>
<dbReference type="InterPro" id="IPR036271">
    <property type="entry name" value="Tet_transcr_reg_TetR-rel_C_sf"/>
</dbReference>
<dbReference type="EMBL" id="FNSV01000005">
    <property type="protein sequence ID" value="SEC76005.1"/>
    <property type="molecule type" value="Genomic_DNA"/>
</dbReference>
<keyword evidence="1" id="KW-0805">Transcription regulation</keyword>
<dbReference type="InterPro" id="IPR050109">
    <property type="entry name" value="HTH-type_TetR-like_transc_reg"/>
</dbReference>
<sequence length="226" mass="24374">MARIPAAERRAELVAAAVRMIAAHGVDGATTRRIAQDANAPLATLHYCFATKEVLFAAVFEHVTAQYREVLACNDVQGDVETTARALLRGVMEWYLANPDFGAAIVELISWAQRQEGKQAEMVYDEAFATMRPILEAAATDAGQSVDPKTIAELAYIVSTLSDGFALNWLVFTDRTAAELQIELVLGVLDAWMAANVGDVPRPAAPAAKASPEDALRSLVSWVSVE</sequence>
<dbReference type="Proteomes" id="UP000183561">
    <property type="component" value="Unassembled WGS sequence"/>
</dbReference>
<reference evidence="7" key="1">
    <citation type="submission" date="2016-10" db="EMBL/GenBank/DDBJ databases">
        <authorList>
            <person name="Varghese N."/>
            <person name="Submissions S."/>
        </authorList>
    </citation>
    <scope>NUCLEOTIDE SEQUENCE [LARGE SCALE GENOMIC DNA]</scope>
    <source>
        <strain evidence="7">DSM 44498</strain>
    </source>
</reference>
<feature type="DNA-binding region" description="H-T-H motif" evidence="4">
    <location>
        <begin position="30"/>
        <end position="49"/>
    </location>
</feature>
<evidence type="ECO:0000313" key="7">
    <source>
        <dbReference type="Proteomes" id="UP000183561"/>
    </source>
</evidence>
<dbReference type="Gene3D" id="1.10.357.10">
    <property type="entry name" value="Tetracycline Repressor, domain 2"/>
    <property type="match status" value="1"/>
</dbReference>
<dbReference type="OrthoDB" id="5242433at2"/>
<keyword evidence="3" id="KW-0804">Transcription</keyword>
<dbReference type="InterPro" id="IPR001647">
    <property type="entry name" value="HTH_TetR"/>
</dbReference>
<keyword evidence="7" id="KW-1185">Reference proteome</keyword>
<evidence type="ECO:0000259" key="5">
    <source>
        <dbReference type="PROSITE" id="PS50977"/>
    </source>
</evidence>
<evidence type="ECO:0000256" key="1">
    <source>
        <dbReference type="ARBA" id="ARBA00023015"/>
    </source>
</evidence>
<dbReference type="InterPro" id="IPR009057">
    <property type="entry name" value="Homeodomain-like_sf"/>
</dbReference>
<dbReference type="SUPFAM" id="SSF46689">
    <property type="entry name" value="Homeodomain-like"/>
    <property type="match status" value="1"/>
</dbReference>
<dbReference type="GO" id="GO:0003700">
    <property type="term" value="F:DNA-binding transcription factor activity"/>
    <property type="evidence" value="ECO:0007669"/>
    <property type="project" value="TreeGrafter"/>
</dbReference>
<gene>
    <name evidence="6" type="ORF">SAMN04490239_5345</name>
</gene>
<evidence type="ECO:0000256" key="4">
    <source>
        <dbReference type="PROSITE-ProRule" id="PRU00335"/>
    </source>
</evidence>
<dbReference type="GO" id="GO:0000976">
    <property type="term" value="F:transcription cis-regulatory region binding"/>
    <property type="evidence" value="ECO:0007669"/>
    <property type="project" value="TreeGrafter"/>
</dbReference>
<dbReference type="Pfam" id="PF00440">
    <property type="entry name" value="TetR_N"/>
    <property type="match status" value="1"/>
</dbReference>
<feature type="domain" description="HTH tetR-type" evidence="5">
    <location>
        <begin position="7"/>
        <end position="67"/>
    </location>
</feature>
<dbReference type="SUPFAM" id="SSF48498">
    <property type="entry name" value="Tetracyclin repressor-like, C-terminal domain"/>
    <property type="match status" value="1"/>
</dbReference>
<evidence type="ECO:0000313" key="6">
    <source>
        <dbReference type="EMBL" id="SEC76005.1"/>
    </source>
</evidence>
<dbReference type="AlphaFoldDB" id="A0A1H4V4Y7"/>
<protein>
    <submittedName>
        <fullName evidence="6">DNA-binding transcriptional regulator YbjK</fullName>
    </submittedName>
</protein>
<accession>A0A1H4V4Y7</accession>
<dbReference type="RefSeq" id="WP_072943692.1">
    <property type="nucleotide sequence ID" value="NZ_FNSV01000005.1"/>
</dbReference>
<proteinExistence type="predicted"/>
<evidence type="ECO:0000256" key="3">
    <source>
        <dbReference type="ARBA" id="ARBA00023163"/>
    </source>
</evidence>
<dbReference type="PROSITE" id="PS50977">
    <property type="entry name" value="HTH_TETR_2"/>
    <property type="match status" value="1"/>
</dbReference>